<evidence type="ECO:0000256" key="1">
    <source>
        <dbReference type="ARBA" id="ARBA00023172"/>
    </source>
</evidence>
<keyword evidence="4" id="KW-1185">Reference proteome</keyword>
<dbReference type="RefSeq" id="WP_199470454.1">
    <property type="nucleotide sequence ID" value="NZ_JAEMNX010000052.1"/>
</dbReference>
<dbReference type="InterPro" id="IPR012337">
    <property type="entry name" value="RNaseH-like_sf"/>
</dbReference>
<sequence length="315" mass="36594">MSYKQLTEGQRYQILSYLQLGLNQSDIARRLCVHRSTICRELNRNTNQKKYCPKEASQKAQARRVNAAKRKVHPLAESWIVLCLEKKWSPEQISGVGKRIGLSVSHEWIYRYISQDKQAGGKLYKSLRQGHKRYRRGKNTKRSVIPNRVGIEDRPEIVNDKSRLEDWEIDTVLGKHGTGAIVTIAERKSKLYILKKVPAKTAKDVAHAVVNMLWRYRKYVHTITADNGSEFCDHALFASKLKAQVYFARPYASWERGLNENFNGLLRQYIRKGIDLRTISDQDLKRIEKELNERPRKCLGFRPPVIVFNELSKVT</sequence>
<feature type="domain" description="Integrase catalytic" evidence="2">
    <location>
        <begin position="151"/>
        <end position="312"/>
    </location>
</feature>
<dbReference type="GO" id="GO:0006310">
    <property type="term" value="P:DNA recombination"/>
    <property type="evidence" value="ECO:0007669"/>
    <property type="project" value="UniProtKB-KW"/>
</dbReference>
<dbReference type="PANTHER" id="PTHR10948:SF23">
    <property type="entry name" value="TRANSPOSASE INSI FOR INSERTION SEQUENCE ELEMENT IS30A-RELATED"/>
    <property type="match status" value="1"/>
</dbReference>
<proteinExistence type="predicted"/>
<dbReference type="Proteomes" id="UP000628710">
    <property type="component" value="Unassembled WGS sequence"/>
</dbReference>
<dbReference type="InterPro" id="IPR009057">
    <property type="entry name" value="Homeodomain-like_sf"/>
</dbReference>
<dbReference type="GO" id="GO:0003676">
    <property type="term" value="F:nucleic acid binding"/>
    <property type="evidence" value="ECO:0007669"/>
    <property type="project" value="InterPro"/>
</dbReference>
<accession>A0A934JXK7</accession>
<gene>
    <name evidence="3" type="ORF">I8J31_20555</name>
</gene>
<dbReference type="GO" id="GO:0004803">
    <property type="term" value="F:transposase activity"/>
    <property type="evidence" value="ECO:0007669"/>
    <property type="project" value="TreeGrafter"/>
</dbReference>
<dbReference type="GO" id="GO:0015074">
    <property type="term" value="P:DNA integration"/>
    <property type="evidence" value="ECO:0007669"/>
    <property type="project" value="InterPro"/>
</dbReference>
<comment type="caution">
    <text evidence="3">The sequence shown here is derived from an EMBL/GenBank/DDBJ whole genome shotgun (WGS) entry which is preliminary data.</text>
</comment>
<dbReference type="PANTHER" id="PTHR10948">
    <property type="entry name" value="TRANSPOSASE"/>
    <property type="match status" value="1"/>
</dbReference>
<organism evidence="3 4">
    <name type="scientific">Marinomonas transparens</name>
    <dbReference type="NCBI Taxonomy" id="2795388"/>
    <lineage>
        <taxon>Bacteria</taxon>
        <taxon>Pseudomonadati</taxon>
        <taxon>Pseudomonadota</taxon>
        <taxon>Gammaproteobacteria</taxon>
        <taxon>Oceanospirillales</taxon>
        <taxon>Oceanospirillaceae</taxon>
        <taxon>Marinomonas</taxon>
    </lineage>
</organism>
<dbReference type="Gene3D" id="3.30.420.10">
    <property type="entry name" value="Ribonuclease H-like superfamily/Ribonuclease H"/>
    <property type="match status" value="1"/>
</dbReference>
<evidence type="ECO:0000313" key="3">
    <source>
        <dbReference type="EMBL" id="MBJ7540062.1"/>
    </source>
</evidence>
<dbReference type="Pfam" id="PF00665">
    <property type="entry name" value="rve"/>
    <property type="match status" value="1"/>
</dbReference>
<dbReference type="PROSITE" id="PS50994">
    <property type="entry name" value="INTEGRASE"/>
    <property type="match status" value="1"/>
</dbReference>
<evidence type="ECO:0000259" key="2">
    <source>
        <dbReference type="PROSITE" id="PS50994"/>
    </source>
</evidence>
<reference evidence="3" key="1">
    <citation type="submission" date="2020-12" db="EMBL/GenBank/DDBJ databases">
        <title>Marinomonas arctica sp. nov., a psychrotolerant bacterium isolated from the Arctic.</title>
        <authorList>
            <person name="Zhang Y."/>
        </authorList>
    </citation>
    <scope>NUCLEOTIDE SEQUENCE</scope>
    <source>
        <strain evidence="3">C1424</strain>
    </source>
</reference>
<dbReference type="InterPro" id="IPR053392">
    <property type="entry name" value="Transposase_IS30-like"/>
</dbReference>
<dbReference type="EMBL" id="JAEMNX010000052">
    <property type="protein sequence ID" value="MBJ7540062.1"/>
    <property type="molecule type" value="Genomic_DNA"/>
</dbReference>
<dbReference type="NCBIfam" id="NF033563">
    <property type="entry name" value="transpos_IS30"/>
    <property type="match status" value="1"/>
</dbReference>
<dbReference type="SUPFAM" id="SSF46689">
    <property type="entry name" value="Homeodomain-like"/>
    <property type="match status" value="1"/>
</dbReference>
<dbReference type="GO" id="GO:0005829">
    <property type="term" value="C:cytosol"/>
    <property type="evidence" value="ECO:0007669"/>
    <property type="project" value="TreeGrafter"/>
</dbReference>
<dbReference type="InterPro" id="IPR036397">
    <property type="entry name" value="RNaseH_sf"/>
</dbReference>
<dbReference type="InterPro" id="IPR025246">
    <property type="entry name" value="IS30-like_HTH"/>
</dbReference>
<dbReference type="SUPFAM" id="SSF53098">
    <property type="entry name" value="Ribonuclease H-like"/>
    <property type="match status" value="1"/>
</dbReference>
<dbReference type="InterPro" id="IPR001584">
    <property type="entry name" value="Integrase_cat-core"/>
</dbReference>
<evidence type="ECO:0000313" key="4">
    <source>
        <dbReference type="Proteomes" id="UP000628710"/>
    </source>
</evidence>
<dbReference type="GO" id="GO:0032196">
    <property type="term" value="P:transposition"/>
    <property type="evidence" value="ECO:0007669"/>
    <property type="project" value="TreeGrafter"/>
</dbReference>
<name>A0A934JXK7_9GAMM</name>
<dbReference type="Pfam" id="PF13936">
    <property type="entry name" value="HTH_38"/>
    <property type="match status" value="1"/>
</dbReference>
<protein>
    <submittedName>
        <fullName evidence="3">IS30 family transposase</fullName>
    </submittedName>
</protein>
<keyword evidence="1" id="KW-0233">DNA recombination</keyword>
<dbReference type="InterPro" id="IPR051917">
    <property type="entry name" value="Transposase-Integrase"/>
</dbReference>
<dbReference type="AlphaFoldDB" id="A0A934JXK7"/>